<keyword evidence="13" id="KW-1185">Reference proteome</keyword>
<feature type="region of interest" description="Disordered" evidence="7">
    <location>
        <begin position="204"/>
        <end position="223"/>
    </location>
</feature>
<evidence type="ECO:0000256" key="2">
    <source>
        <dbReference type="ARBA" id="ARBA00022695"/>
    </source>
</evidence>
<feature type="domain" description="Chromo" evidence="8">
    <location>
        <begin position="1233"/>
        <end position="1288"/>
    </location>
</feature>
<dbReference type="InterPro" id="IPR021109">
    <property type="entry name" value="Peptidase_aspartic_dom_sf"/>
</dbReference>
<dbReference type="Gene3D" id="3.30.70.270">
    <property type="match status" value="2"/>
</dbReference>
<keyword evidence="6" id="KW-0511">Multifunctional enzyme</keyword>
<dbReference type="Pfam" id="PF00078">
    <property type="entry name" value="RVT_1"/>
    <property type="match status" value="1"/>
</dbReference>
<dbReference type="InterPro" id="IPR023780">
    <property type="entry name" value="Chromo_domain"/>
</dbReference>
<dbReference type="InterPro" id="IPR000477">
    <property type="entry name" value="RT_dom"/>
</dbReference>
<dbReference type="GO" id="GO:0015074">
    <property type="term" value="P:DNA integration"/>
    <property type="evidence" value="ECO:0007669"/>
    <property type="project" value="InterPro"/>
</dbReference>
<dbReference type="Pfam" id="PF17921">
    <property type="entry name" value="Integrase_H2C2"/>
    <property type="match status" value="1"/>
</dbReference>
<dbReference type="Proteomes" id="UP001186944">
    <property type="component" value="Unassembled WGS sequence"/>
</dbReference>
<dbReference type="InterPro" id="IPR036397">
    <property type="entry name" value="RNaseH_sf"/>
</dbReference>
<dbReference type="InterPro" id="IPR043502">
    <property type="entry name" value="DNA/RNA_pol_sf"/>
</dbReference>
<dbReference type="PROSITE" id="PS50878">
    <property type="entry name" value="RT_POL"/>
    <property type="match status" value="1"/>
</dbReference>
<evidence type="ECO:0000256" key="1">
    <source>
        <dbReference type="ARBA" id="ARBA00022679"/>
    </source>
</evidence>
<evidence type="ECO:0000256" key="3">
    <source>
        <dbReference type="ARBA" id="ARBA00022722"/>
    </source>
</evidence>
<dbReference type="Pfam" id="PF00385">
    <property type="entry name" value="Chromo"/>
    <property type="match status" value="1"/>
</dbReference>
<keyword evidence="5" id="KW-0378">Hydrolase</keyword>
<dbReference type="CDD" id="cd01647">
    <property type="entry name" value="RT_LTR"/>
    <property type="match status" value="1"/>
</dbReference>
<keyword evidence="4" id="KW-0255">Endonuclease</keyword>
<dbReference type="CDD" id="cd09274">
    <property type="entry name" value="RNase_HI_RT_Ty3"/>
    <property type="match status" value="1"/>
</dbReference>
<dbReference type="InterPro" id="IPR000953">
    <property type="entry name" value="Chromo/chromo_shadow_dom"/>
</dbReference>
<dbReference type="CDD" id="cd00024">
    <property type="entry name" value="CD_CSD"/>
    <property type="match status" value="1"/>
</dbReference>
<evidence type="ECO:0000259" key="11">
    <source>
        <dbReference type="PROSITE" id="PS50994"/>
    </source>
</evidence>
<dbReference type="SUPFAM" id="SSF56672">
    <property type="entry name" value="DNA/RNA polymerases"/>
    <property type="match status" value="1"/>
</dbReference>
<feature type="domain" description="Peptidase A2" evidence="9">
    <location>
        <begin position="1"/>
        <end position="81"/>
    </location>
</feature>
<evidence type="ECO:0008006" key="14">
    <source>
        <dbReference type="Google" id="ProtNLM"/>
    </source>
</evidence>
<dbReference type="PROSITE" id="PS50013">
    <property type="entry name" value="CHROMO_2"/>
    <property type="match status" value="1"/>
</dbReference>
<dbReference type="InterPro" id="IPR043128">
    <property type="entry name" value="Rev_trsase/Diguanyl_cyclase"/>
</dbReference>
<dbReference type="Gene3D" id="2.40.70.10">
    <property type="entry name" value="Acid Proteases"/>
    <property type="match status" value="1"/>
</dbReference>
<dbReference type="FunFam" id="3.10.20.370:FF:000001">
    <property type="entry name" value="Retrovirus-related Pol polyprotein from transposon 17.6-like protein"/>
    <property type="match status" value="1"/>
</dbReference>
<evidence type="ECO:0000313" key="13">
    <source>
        <dbReference type="Proteomes" id="UP001186944"/>
    </source>
</evidence>
<dbReference type="CDD" id="cd00303">
    <property type="entry name" value="retropepsin_like"/>
    <property type="match status" value="1"/>
</dbReference>
<dbReference type="InterPro" id="IPR041588">
    <property type="entry name" value="Integrase_H2C2"/>
</dbReference>
<keyword evidence="1" id="KW-0808">Transferase</keyword>
<dbReference type="InterPro" id="IPR001584">
    <property type="entry name" value="Integrase_cat-core"/>
</dbReference>
<evidence type="ECO:0000256" key="7">
    <source>
        <dbReference type="SAM" id="MobiDB-lite"/>
    </source>
</evidence>
<evidence type="ECO:0000256" key="4">
    <source>
        <dbReference type="ARBA" id="ARBA00022759"/>
    </source>
</evidence>
<evidence type="ECO:0000259" key="9">
    <source>
        <dbReference type="PROSITE" id="PS50175"/>
    </source>
</evidence>
<organism evidence="12 13">
    <name type="scientific">Pinctada imbricata</name>
    <name type="common">Atlantic pearl-oyster</name>
    <name type="synonym">Pinctada martensii</name>
    <dbReference type="NCBI Taxonomy" id="66713"/>
    <lineage>
        <taxon>Eukaryota</taxon>
        <taxon>Metazoa</taxon>
        <taxon>Spiralia</taxon>
        <taxon>Lophotrochozoa</taxon>
        <taxon>Mollusca</taxon>
        <taxon>Bivalvia</taxon>
        <taxon>Autobranchia</taxon>
        <taxon>Pteriomorphia</taxon>
        <taxon>Pterioida</taxon>
        <taxon>Pterioidea</taxon>
        <taxon>Pteriidae</taxon>
        <taxon>Pinctada</taxon>
    </lineage>
</organism>
<dbReference type="Gene3D" id="3.30.420.10">
    <property type="entry name" value="Ribonuclease H-like superfamily/Ribonuclease H"/>
    <property type="match status" value="1"/>
</dbReference>
<dbReference type="GO" id="GO:0003676">
    <property type="term" value="F:nucleic acid binding"/>
    <property type="evidence" value="ECO:0007669"/>
    <property type="project" value="InterPro"/>
</dbReference>
<dbReference type="SUPFAM" id="SSF50630">
    <property type="entry name" value="Acid proteases"/>
    <property type="match status" value="1"/>
</dbReference>
<dbReference type="GO" id="GO:0006508">
    <property type="term" value="P:proteolysis"/>
    <property type="evidence" value="ECO:0007669"/>
    <property type="project" value="InterPro"/>
</dbReference>
<name>A0AA88YTB5_PINIB</name>
<proteinExistence type="predicted"/>
<dbReference type="GO" id="GO:0004519">
    <property type="term" value="F:endonuclease activity"/>
    <property type="evidence" value="ECO:0007669"/>
    <property type="project" value="UniProtKB-KW"/>
</dbReference>
<feature type="domain" description="Reverse transcriptase" evidence="10">
    <location>
        <begin position="293"/>
        <end position="475"/>
    </location>
</feature>
<dbReference type="InterPro" id="IPR012337">
    <property type="entry name" value="RNaseH-like_sf"/>
</dbReference>
<dbReference type="FunFam" id="3.30.420.10:FF:000032">
    <property type="entry name" value="Retrovirus-related Pol polyprotein from transposon 297-like Protein"/>
    <property type="match status" value="1"/>
</dbReference>
<evidence type="ECO:0000256" key="5">
    <source>
        <dbReference type="ARBA" id="ARBA00022801"/>
    </source>
</evidence>
<dbReference type="FunFam" id="1.10.340.70:FF:000001">
    <property type="entry name" value="Retrovirus-related Pol polyprotein from transposon gypsy-like Protein"/>
    <property type="match status" value="1"/>
</dbReference>
<dbReference type="PANTHER" id="PTHR37984:SF5">
    <property type="entry name" value="PROTEIN NYNRIN-LIKE"/>
    <property type="match status" value="1"/>
</dbReference>
<comment type="caution">
    <text evidence="12">The sequence shown here is derived from an EMBL/GenBank/DDBJ whole genome shotgun (WGS) entry which is preliminary data.</text>
</comment>
<dbReference type="PROSITE" id="PS50994">
    <property type="entry name" value="INTEGRASE"/>
    <property type="match status" value="1"/>
</dbReference>
<dbReference type="EMBL" id="VSWD01000004">
    <property type="protein sequence ID" value="KAK3104758.1"/>
    <property type="molecule type" value="Genomic_DNA"/>
</dbReference>
<dbReference type="Gene3D" id="3.10.10.10">
    <property type="entry name" value="HIV Type 1 Reverse Transcriptase, subunit A, domain 1"/>
    <property type="match status" value="1"/>
</dbReference>
<dbReference type="InterPro" id="IPR001995">
    <property type="entry name" value="Peptidase_A2_cat"/>
</dbReference>
<dbReference type="GO" id="GO:0016779">
    <property type="term" value="F:nucleotidyltransferase activity"/>
    <property type="evidence" value="ECO:0007669"/>
    <property type="project" value="UniProtKB-KW"/>
</dbReference>
<feature type="domain" description="Integrase catalytic" evidence="11">
    <location>
        <begin position="897"/>
        <end position="1057"/>
    </location>
</feature>
<dbReference type="Gene3D" id="2.40.50.40">
    <property type="match status" value="1"/>
</dbReference>
<gene>
    <name evidence="12" type="ORF">FSP39_009466</name>
</gene>
<dbReference type="Pfam" id="PF00665">
    <property type="entry name" value="rve"/>
    <property type="match status" value="1"/>
</dbReference>
<dbReference type="PANTHER" id="PTHR37984">
    <property type="entry name" value="PROTEIN CBG26694"/>
    <property type="match status" value="1"/>
</dbReference>
<keyword evidence="3" id="KW-0540">Nuclease</keyword>
<dbReference type="SMART" id="SM00298">
    <property type="entry name" value="CHROMO"/>
    <property type="match status" value="1"/>
</dbReference>
<protein>
    <recommendedName>
        <fullName evidence="14">Endonuclease</fullName>
    </recommendedName>
</protein>
<evidence type="ECO:0000256" key="6">
    <source>
        <dbReference type="ARBA" id="ARBA00023268"/>
    </source>
</evidence>
<dbReference type="SUPFAM" id="SSF53098">
    <property type="entry name" value="Ribonuclease H-like"/>
    <property type="match status" value="1"/>
</dbReference>
<sequence>MIDTGADICVANPRFLNALQSKGVKVFIETSDKKAIVTANNQKVHIEKSISVNMYIDQVETRVKFYLVPGLEPTVILGMDFLNKHGAVIDFSKKTIKFDPRRQLVTESEVIVPPHSEIVTIAKIKGAKLPDSVIGLTSECPSLSSHGLLAGKVMAKINDNTVLHRLCNVNDQPVTIKKNTHIGKFVCISDKDRVFRLRDQTDPAVRNAGDSRNNGTIPHVQGDDLTESEKLKLHTVIEEYRDVFADKNGRLGQCDMLKHEIKVPSDQKPIRQRPYKMGAKQKEVLETMVTEMLDDGIIEPSVSPWGAPCLLIHKQNKKDFRFVVDYRQLNKCTEFDAHALPTTEDALESVGASQPTFFSTLDLKSGFYQVEIDEKSRPYTAWRCHIGSFQFRRLPMGLKNSPATFQRLMETVLRGFNFKFCLIYLDDIIVYSRTFPEHLKHLKEVFERLRSSGLKLNPGKCSFARKEIKYLGHKVSATGISPDPEKINSVKNYPTPKSVKQIRAFLGLSGYYRKFIKNYAATASPLYNLTKKNVNFTWDDKCEAAFQHLKDALTSPPILAYPDFEKPFRLYTDASSFAVGGVLAQVQDGIERVICYTGRSLNHTEQQYGITEKECLALVFSVKKLDCYLRYNKFTAYVDHAALKWLLSMKEPVGKFARWIALLQSYDMDITYRPGVSHGNADGVSRRTYETEDDIETENLLDILPKYESTEETETPAVNVTKKTNTKINKRNISREEKQSSDNLIESVNIWTKEHLSEEQRKDPWYNEIITFLETGDLPNNQSQRRKILLLHPYYFIQDGILYRFAKRNKRQCKDIAIHVQIAVPKEFISNVLNETHNSLLSGGHLGISRTIQKTERQFFWPSMCKDITNWIRACEQCSQRKSPQNQTKAKISHMPIASHPFERVSTDILGPLSICDTSKNQYVLVFICYLTKYVELIPLRDIKASTVATAFVNNVVCRHGTPMFLHSDRGSNFLSHIITETCKLLEVHKTQTTSYRPQCNGQSERMMSTIKNMLSKYTDDISNWDRFIPLIQFAYNTSPSIDTTDYTPFFLVHGRHPKSPIDVSLPSLVIHQTARDYITSLLEELDIARKVAIENLHDRKQEMLKKANRNKGDPHFKLGDIVYMYKPSVPGNNRKLKRPWVGPFYIVEKLSNIHVKLRRKCDGKLIKNRIHVDRLKHGYMWSTGPIDSTSPDRLSENAYLNEDEIPPSNCDQTFRKEDNSIDDTKSNTDDVYAIEKIIRKKKVNGKWTYRVKWQDFDSKHNSWVKFDDLTPECKNFVRDMHRKIPTN</sequence>
<dbReference type="InterPro" id="IPR041577">
    <property type="entry name" value="RT_RNaseH_2"/>
</dbReference>
<dbReference type="GO" id="GO:0004190">
    <property type="term" value="F:aspartic-type endopeptidase activity"/>
    <property type="evidence" value="ECO:0007669"/>
    <property type="project" value="InterPro"/>
</dbReference>
<keyword evidence="2" id="KW-0548">Nucleotidyltransferase</keyword>
<dbReference type="InterPro" id="IPR016197">
    <property type="entry name" value="Chromo-like_dom_sf"/>
</dbReference>
<reference evidence="12" key="1">
    <citation type="submission" date="2019-08" db="EMBL/GenBank/DDBJ databases">
        <title>The improved chromosome-level genome for the pearl oyster Pinctada fucata martensii using PacBio sequencing and Hi-C.</title>
        <authorList>
            <person name="Zheng Z."/>
        </authorList>
    </citation>
    <scope>NUCLEOTIDE SEQUENCE</scope>
    <source>
        <strain evidence="12">ZZ-2019</strain>
        <tissue evidence="12">Adductor muscle</tissue>
    </source>
</reference>
<dbReference type="Gene3D" id="1.10.340.70">
    <property type="match status" value="1"/>
</dbReference>
<evidence type="ECO:0000259" key="10">
    <source>
        <dbReference type="PROSITE" id="PS50878"/>
    </source>
</evidence>
<evidence type="ECO:0000259" key="8">
    <source>
        <dbReference type="PROSITE" id="PS50013"/>
    </source>
</evidence>
<evidence type="ECO:0000313" key="12">
    <source>
        <dbReference type="EMBL" id="KAK3104758.1"/>
    </source>
</evidence>
<dbReference type="Pfam" id="PF17919">
    <property type="entry name" value="RT_RNaseH_2"/>
    <property type="match status" value="1"/>
</dbReference>
<dbReference type="PROSITE" id="PS50175">
    <property type="entry name" value="ASP_PROT_RETROV"/>
    <property type="match status" value="1"/>
</dbReference>
<dbReference type="InterPro" id="IPR050951">
    <property type="entry name" value="Retrovirus_Pol_polyprotein"/>
</dbReference>
<accession>A0AA88YTB5</accession>
<dbReference type="FunFam" id="3.30.70.270:FF:000020">
    <property type="entry name" value="Transposon Tf2-6 polyprotein-like Protein"/>
    <property type="match status" value="1"/>
</dbReference>
<dbReference type="SUPFAM" id="SSF54160">
    <property type="entry name" value="Chromo domain-like"/>
    <property type="match status" value="1"/>
</dbReference>